<keyword evidence="7" id="KW-0865">Zymogen</keyword>
<comment type="pathway">
    <text evidence="2">Lipid metabolism.</text>
</comment>
<dbReference type="Pfam" id="PF02666">
    <property type="entry name" value="PS_Dcarbxylase"/>
    <property type="match status" value="1"/>
</dbReference>
<keyword evidence="5" id="KW-0210">Decarboxylase</keyword>
<dbReference type="UniPathway" id="UPA00558"/>
<keyword evidence="11" id="KW-0670">Pyruvate</keyword>
<evidence type="ECO:0000256" key="5">
    <source>
        <dbReference type="ARBA" id="ARBA00022793"/>
    </source>
</evidence>
<keyword evidence="8" id="KW-0594">Phospholipid biosynthesis</keyword>
<dbReference type="GO" id="GO:0004609">
    <property type="term" value="F:phosphatidylserine decarboxylase activity"/>
    <property type="evidence" value="ECO:0007669"/>
    <property type="project" value="UniProtKB-EC"/>
</dbReference>
<keyword evidence="14" id="KW-1185">Reference proteome</keyword>
<evidence type="ECO:0000313" key="13">
    <source>
        <dbReference type="EMBL" id="QPC46961.1"/>
    </source>
</evidence>
<evidence type="ECO:0000256" key="12">
    <source>
        <dbReference type="ARBA" id="ARBA00024326"/>
    </source>
</evidence>
<evidence type="ECO:0000256" key="3">
    <source>
        <dbReference type="ARBA" id="ARBA00012243"/>
    </source>
</evidence>
<dbReference type="AlphaFoldDB" id="A0A7S8CBU4"/>
<gene>
    <name evidence="13" type="ORF">G8O30_08295</name>
</gene>
<accession>A0A7S8CBU4</accession>
<keyword evidence="10" id="KW-1208">Phospholipid metabolism</keyword>
<evidence type="ECO:0000256" key="9">
    <source>
        <dbReference type="ARBA" id="ARBA00023239"/>
    </source>
</evidence>
<evidence type="ECO:0000256" key="1">
    <source>
        <dbReference type="ARBA" id="ARBA00001928"/>
    </source>
</evidence>
<name>A0A7S8CBU4_9BACI</name>
<organism evidence="13 14">
    <name type="scientific">Mangrovibacillus cuniculi</name>
    <dbReference type="NCBI Taxonomy" id="2593652"/>
    <lineage>
        <taxon>Bacteria</taxon>
        <taxon>Bacillati</taxon>
        <taxon>Bacillota</taxon>
        <taxon>Bacilli</taxon>
        <taxon>Bacillales</taxon>
        <taxon>Bacillaceae</taxon>
        <taxon>Mangrovibacillus</taxon>
    </lineage>
</organism>
<dbReference type="RefSeq" id="WP_239671629.1">
    <property type="nucleotide sequence ID" value="NZ_CP049742.1"/>
</dbReference>
<evidence type="ECO:0000313" key="14">
    <source>
        <dbReference type="Proteomes" id="UP000593626"/>
    </source>
</evidence>
<dbReference type="NCBIfam" id="TIGR00163">
    <property type="entry name" value="PS_decarb"/>
    <property type="match status" value="1"/>
</dbReference>
<dbReference type="EMBL" id="CP049742">
    <property type="protein sequence ID" value="QPC46961.1"/>
    <property type="molecule type" value="Genomic_DNA"/>
</dbReference>
<evidence type="ECO:0000256" key="11">
    <source>
        <dbReference type="ARBA" id="ARBA00023317"/>
    </source>
</evidence>
<evidence type="ECO:0000256" key="10">
    <source>
        <dbReference type="ARBA" id="ARBA00023264"/>
    </source>
</evidence>
<dbReference type="InterPro" id="IPR033177">
    <property type="entry name" value="PSD-B"/>
</dbReference>
<dbReference type="Proteomes" id="UP000593626">
    <property type="component" value="Chromosome"/>
</dbReference>
<dbReference type="InterPro" id="IPR003817">
    <property type="entry name" value="PS_Dcarbxylase"/>
</dbReference>
<keyword evidence="9 13" id="KW-0456">Lyase</keyword>
<dbReference type="EC" id="4.1.1.65" evidence="3"/>
<sequence length="257" mass="29740">MKKLSYRMFISFLQHPFFSNRAFQFTRSQRSKKWIERFVKKYNINIEEAEHPIDQYHSIHDLFTRRLKEGSRPIEEGEKTIISPVDAFIESSGKVSSDQTFTVKGQDYSIVELLGSTERSNRYKNGTYLVLYLSPTDYHRIHTPFDGKVLTHAALGGVSYPVNQWGLLYGDAPLSKNYRRLTELETSYGRMTMVKVGALFVNTIDLLTEEKDWKKGEEVAMFSFGSTVVLFFERDKVKLTKQQGTSIKMGESIAEWV</sequence>
<dbReference type="KEGG" id="mcui:G8O30_08295"/>
<evidence type="ECO:0000256" key="7">
    <source>
        <dbReference type="ARBA" id="ARBA00023145"/>
    </source>
</evidence>
<dbReference type="GO" id="GO:0006646">
    <property type="term" value="P:phosphatidylethanolamine biosynthetic process"/>
    <property type="evidence" value="ECO:0007669"/>
    <property type="project" value="UniProtKB-UniPathway"/>
</dbReference>
<evidence type="ECO:0000256" key="8">
    <source>
        <dbReference type="ARBA" id="ARBA00023209"/>
    </source>
</evidence>
<dbReference type="PANTHER" id="PTHR10067:SF6">
    <property type="entry name" value="PHOSPHATIDYLSERINE DECARBOXYLASE PROENZYME, MITOCHONDRIAL"/>
    <property type="match status" value="1"/>
</dbReference>
<keyword evidence="4" id="KW-0444">Lipid biosynthesis</keyword>
<protein>
    <recommendedName>
        <fullName evidence="3">phosphatidylserine decarboxylase</fullName>
        <ecNumber evidence="3">4.1.1.65</ecNumber>
    </recommendedName>
</protein>
<dbReference type="NCBIfam" id="NF002853">
    <property type="entry name" value="PRK03140.1"/>
    <property type="match status" value="1"/>
</dbReference>
<evidence type="ECO:0000256" key="4">
    <source>
        <dbReference type="ARBA" id="ARBA00022516"/>
    </source>
</evidence>
<comment type="cofactor">
    <cofactor evidence="1">
        <name>pyruvate</name>
        <dbReference type="ChEBI" id="CHEBI:15361"/>
    </cofactor>
</comment>
<dbReference type="PANTHER" id="PTHR10067">
    <property type="entry name" value="PHOSPHATIDYLSERINE DECARBOXYLASE"/>
    <property type="match status" value="1"/>
</dbReference>
<evidence type="ECO:0000256" key="2">
    <source>
        <dbReference type="ARBA" id="ARBA00005189"/>
    </source>
</evidence>
<keyword evidence="6" id="KW-0443">Lipid metabolism</keyword>
<proteinExistence type="predicted"/>
<comment type="pathway">
    <text evidence="12">Phospholipid metabolism; phosphatidylethanolamine biosynthesis.</text>
</comment>
<reference evidence="13 14" key="1">
    <citation type="submission" date="2019-07" db="EMBL/GenBank/DDBJ databases">
        <title>Genome sequence of 2 isolates from Red Sea Mangroves.</title>
        <authorList>
            <person name="Sefrji F."/>
            <person name="Michoud G."/>
            <person name="Merlino G."/>
            <person name="Daffonchio D."/>
        </authorList>
    </citation>
    <scope>NUCLEOTIDE SEQUENCE [LARGE SCALE GENOMIC DNA]</scope>
    <source>
        <strain evidence="13 14">R1DC41</strain>
    </source>
</reference>
<evidence type="ECO:0000256" key="6">
    <source>
        <dbReference type="ARBA" id="ARBA00023098"/>
    </source>
</evidence>